<dbReference type="Gene3D" id="3.40.30.120">
    <property type="match status" value="1"/>
</dbReference>
<dbReference type="InterPro" id="IPR002938">
    <property type="entry name" value="FAD-bd"/>
</dbReference>
<reference evidence="5 6" key="1">
    <citation type="submission" date="2020-01" db="EMBL/GenBank/DDBJ databases">
        <authorList>
            <person name="Deng T."/>
        </authorList>
    </citation>
    <scope>NUCLEOTIDE SEQUENCE [LARGE SCALE GENOMIC DNA]</scope>
    <source>
        <strain evidence="5 6">5221</strain>
    </source>
</reference>
<dbReference type="InterPro" id="IPR036188">
    <property type="entry name" value="FAD/NAD-bd_sf"/>
</dbReference>
<evidence type="ECO:0000256" key="1">
    <source>
        <dbReference type="ARBA" id="ARBA00022630"/>
    </source>
</evidence>
<dbReference type="Proteomes" id="UP000469215">
    <property type="component" value="Unassembled WGS sequence"/>
</dbReference>
<evidence type="ECO:0000313" key="6">
    <source>
        <dbReference type="Proteomes" id="UP000469215"/>
    </source>
</evidence>
<dbReference type="PANTHER" id="PTHR43004">
    <property type="entry name" value="TRK SYSTEM POTASSIUM UPTAKE PROTEIN"/>
    <property type="match status" value="1"/>
</dbReference>
<keyword evidence="6" id="KW-1185">Reference proteome</keyword>
<accession>A0A6N9H459</accession>
<dbReference type="PANTHER" id="PTHR43004:SF8">
    <property type="entry name" value="FAD-BINDING DOMAIN-CONTAINING PROTEIN-RELATED"/>
    <property type="match status" value="1"/>
</dbReference>
<sequence length="629" mass="67848">MHPLGTAVSQHRRFTAPPFRSTATQRRATVNTTAAHTPYDVDVLVVGAGPAGLTLANLLAREGVDALTITKYPSTAHSPRAHITNQRAMEVYRDLGLEAAVRAVATDNSYLRNNVWATSFAGREIACLETWGAGVERSSDYEAASPTAMCNVPQHRLEPVLLDGALAAGAQVRFDTELIAVAQDEAGVTARVRDRRTGAESALRARYAVGADGARSRVAKQLGFSFTGETDLGAALNIWLEADLTQYCEHRRGTLYWMAQPGNDYWVGSGTWINVTPFTEWVLLVMYDPAEEPDMSEEALIERARLTIGDPDVEITIKSASKWSINHLVADDYRRGRAFLAGDAAHRHPPANGLGTNTSAQDAFNLAWKLAAVLRGQAGDALLDTYSAERQPVGRHVVDRALKSVEDMAGISRALGFEPGQSAEEGWAALDALFGPGEAARARRDEFNTAIELQNHQFNALGTEMDVRYASTAVLADPADEAPERPADRDPNLHFEPSARPGAMLPHARIERERRAQSSIDVVGHGRFALVTGIDDAAWRQAVDEFNAQAAAAGRPGLELVQIAQGGQWHDVFAEWDRLRSVGDAGALLVRPDRVIAARFPAAADAAEARARLGAALDAILGTARLAPA</sequence>
<dbReference type="GO" id="GO:0071949">
    <property type="term" value="F:FAD binding"/>
    <property type="evidence" value="ECO:0007669"/>
    <property type="project" value="InterPro"/>
</dbReference>
<dbReference type="Pfam" id="PF21274">
    <property type="entry name" value="Rng_hyd_C"/>
    <property type="match status" value="1"/>
</dbReference>
<dbReference type="Gene3D" id="3.50.50.60">
    <property type="entry name" value="FAD/NAD(P)-binding domain"/>
    <property type="match status" value="1"/>
</dbReference>
<dbReference type="GO" id="GO:0016709">
    <property type="term" value="F:oxidoreductase activity, acting on paired donors, with incorporation or reduction of molecular oxygen, NAD(P)H as one donor, and incorporation of one atom of oxygen"/>
    <property type="evidence" value="ECO:0007669"/>
    <property type="project" value="UniProtKB-ARBA"/>
</dbReference>
<proteinExistence type="predicted"/>
<name>A0A6N9H459_9MICO</name>
<dbReference type="SUPFAM" id="SSF51905">
    <property type="entry name" value="FAD/NAD(P)-binding domain"/>
    <property type="match status" value="1"/>
</dbReference>
<evidence type="ECO:0000256" key="3">
    <source>
        <dbReference type="SAM" id="MobiDB-lite"/>
    </source>
</evidence>
<feature type="region of interest" description="Disordered" evidence="3">
    <location>
        <begin position="1"/>
        <end position="25"/>
    </location>
</feature>
<dbReference type="EMBL" id="WWEQ01000005">
    <property type="protein sequence ID" value="MYM18800.1"/>
    <property type="molecule type" value="Genomic_DNA"/>
</dbReference>
<evidence type="ECO:0000313" key="5">
    <source>
        <dbReference type="EMBL" id="MYM18800.1"/>
    </source>
</evidence>
<dbReference type="AlphaFoldDB" id="A0A6N9H459"/>
<evidence type="ECO:0000259" key="4">
    <source>
        <dbReference type="Pfam" id="PF01494"/>
    </source>
</evidence>
<keyword evidence="1" id="KW-0285">Flavoprotein</keyword>
<dbReference type="InterPro" id="IPR050641">
    <property type="entry name" value="RIFMO-like"/>
</dbReference>
<feature type="region of interest" description="Disordered" evidence="3">
    <location>
        <begin position="478"/>
        <end position="501"/>
    </location>
</feature>
<dbReference type="Pfam" id="PF01494">
    <property type="entry name" value="FAD_binding_3"/>
    <property type="match status" value="1"/>
</dbReference>
<protein>
    <submittedName>
        <fullName evidence="5">FAD-binding protein</fullName>
    </submittedName>
</protein>
<dbReference type="PRINTS" id="PR00420">
    <property type="entry name" value="RNGMNOXGNASE"/>
</dbReference>
<evidence type="ECO:0000256" key="2">
    <source>
        <dbReference type="ARBA" id="ARBA00022827"/>
    </source>
</evidence>
<organism evidence="5 6">
    <name type="scientific">Brevibacterium rongguiense</name>
    <dbReference type="NCBI Taxonomy" id="2695267"/>
    <lineage>
        <taxon>Bacteria</taxon>
        <taxon>Bacillati</taxon>
        <taxon>Actinomycetota</taxon>
        <taxon>Actinomycetes</taxon>
        <taxon>Micrococcales</taxon>
        <taxon>Brevibacteriaceae</taxon>
        <taxon>Brevibacterium</taxon>
    </lineage>
</organism>
<comment type="caution">
    <text evidence="5">The sequence shown here is derived from an EMBL/GenBank/DDBJ whole genome shotgun (WGS) entry which is preliminary data.</text>
</comment>
<feature type="domain" description="FAD-binding" evidence="4">
    <location>
        <begin position="40"/>
        <end position="401"/>
    </location>
</feature>
<keyword evidence="2" id="KW-0274">FAD</keyword>
<gene>
    <name evidence="5" type="ORF">GSY69_02090</name>
</gene>
<feature type="compositionally biased region" description="Basic and acidic residues" evidence="3">
    <location>
        <begin position="482"/>
        <end position="493"/>
    </location>
</feature>
<dbReference type="Gene3D" id="3.30.9.10">
    <property type="entry name" value="D-Amino Acid Oxidase, subunit A, domain 2"/>
    <property type="match status" value="1"/>
</dbReference>